<dbReference type="EMBL" id="FWWY01000001">
    <property type="protein sequence ID" value="SMC07545.1"/>
    <property type="molecule type" value="Genomic_DNA"/>
</dbReference>
<accession>A0A1W1WMU7</accession>
<proteinExistence type="predicted"/>
<sequence>MKKFHFYWMDRPGEYHWVQYGQQIRPDTKDNAKASNLPFVPFWRNKL</sequence>
<dbReference type="RefSeq" id="WP_020374638.1">
    <property type="nucleotide sequence ID" value="NZ_FWWY01000001.1"/>
</dbReference>
<keyword evidence="2" id="KW-1185">Reference proteome</keyword>
<dbReference type="AlphaFoldDB" id="A0A1W1WMU7"/>
<evidence type="ECO:0000313" key="1">
    <source>
        <dbReference type="EMBL" id="SMC07545.1"/>
    </source>
</evidence>
<organism evidence="1 2">
    <name type="scientific">Sulfobacillus thermosulfidooxidans (strain DSM 9293 / VKM B-1269 / AT-1)</name>
    <dbReference type="NCBI Taxonomy" id="929705"/>
    <lineage>
        <taxon>Bacteria</taxon>
        <taxon>Bacillati</taxon>
        <taxon>Bacillota</taxon>
        <taxon>Clostridia</taxon>
        <taxon>Eubacteriales</taxon>
        <taxon>Clostridiales Family XVII. Incertae Sedis</taxon>
        <taxon>Sulfobacillus</taxon>
    </lineage>
</organism>
<protein>
    <submittedName>
        <fullName evidence="1">Uncharacterized protein</fullName>
    </submittedName>
</protein>
<dbReference type="Proteomes" id="UP000192660">
    <property type="component" value="Unassembled WGS sequence"/>
</dbReference>
<name>A0A1W1WMU7_SULTA</name>
<gene>
    <name evidence="1" type="ORF">SAMN00768000_3438</name>
</gene>
<evidence type="ECO:0000313" key="2">
    <source>
        <dbReference type="Proteomes" id="UP000192660"/>
    </source>
</evidence>
<reference evidence="2" key="1">
    <citation type="submission" date="2017-04" db="EMBL/GenBank/DDBJ databases">
        <authorList>
            <person name="Varghese N."/>
            <person name="Submissions S."/>
        </authorList>
    </citation>
    <scope>NUCLEOTIDE SEQUENCE [LARGE SCALE GENOMIC DNA]</scope>
    <source>
        <strain evidence="2">DSM 9293</strain>
    </source>
</reference>